<feature type="region of interest" description="Disordered" evidence="1">
    <location>
        <begin position="1291"/>
        <end position="1581"/>
    </location>
</feature>
<dbReference type="PROSITE" id="PS51494">
    <property type="entry name" value="SPOIVB"/>
    <property type="match status" value="1"/>
</dbReference>
<feature type="compositionally biased region" description="Low complexity" evidence="1">
    <location>
        <begin position="270"/>
        <end position="288"/>
    </location>
</feature>
<dbReference type="Gene3D" id="2.130.10.10">
    <property type="entry name" value="YVTN repeat-like/Quinoprotein amine dehydrogenase"/>
    <property type="match status" value="1"/>
</dbReference>
<organism evidence="3 4">
    <name type="scientific">Candidatus Obscuribacter phosphatis</name>
    <dbReference type="NCBI Taxonomy" id="1906157"/>
    <lineage>
        <taxon>Bacteria</taxon>
        <taxon>Bacillati</taxon>
        <taxon>Candidatus Melainabacteria</taxon>
        <taxon>Candidatus Obscuribacterales</taxon>
        <taxon>Candidatus Obscuribacteraceae</taxon>
        <taxon>Candidatus Obscuribacter</taxon>
    </lineage>
</organism>
<evidence type="ECO:0000259" key="2">
    <source>
        <dbReference type="PROSITE" id="PS51494"/>
    </source>
</evidence>
<feature type="region of interest" description="Disordered" evidence="1">
    <location>
        <begin position="258"/>
        <end position="298"/>
    </location>
</feature>
<dbReference type="GO" id="GO:0016567">
    <property type="term" value="P:protein ubiquitination"/>
    <property type="evidence" value="ECO:0007669"/>
    <property type="project" value="InterPro"/>
</dbReference>
<comment type="caution">
    <text evidence="3">The sequence shown here is derived from an EMBL/GenBank/DDBJ whole genome shotgun (WGS) entry which is preliminary data.</text>
</comment>
<protein>
    <recommendedName>
        <fullName evidence="2">Peptidase S55 domain-containing protein</fullName>
    </recommendedName>
</protein>
<proteinExistence type="predicted"/>
<evidence type="ECO:0000313" key="4">
    <source>
        <dbReference type="Proteomes" id="UP000664277"/>
    </source>
</evidence>
<dbReference type="EMBL" id="JAFLCK010000006">
    <property type="protein sequence ID" value="MBN8659920.1"/>
    <property type="molecule type" value="Genomic_DNA"/>
</dbReference>
<feature type="compositionally biased region" description="Basic and acidic residues" evidence="1">
    <location>
        <begin position="1324"/>
        <end position="1340"/>
    </location>
</feature>
<feature type="compositionally biased region" description="Low complexity" evidence="1">
    <location>
        <begin position="725"/>
        <end position="761"/>
    </location>
</feature>
<dbReference type="InterPro" id="IPR008763">
    <property type="entry name" value="Peptidase_S55"/>
</dbReference>
<evidence type="ECO:0000313" key="3">
    <source>
        <dbReference type="EMBL" id="MBN8659920.1"/>
    </source>
</evidence>
<dbReference type="PANTHER" id="PTHR15439">
    <property type="entry name" value="RETINOBLASTOMA-BINDING PROTEIN 6"/>
    <property type="match status" value="1"/>
</dbReference>
<dbReference type="GO" id="GO:0006397">
    <property type="term" value="P:mRNA processing"/>
    <property type="evidence" value="ECO:0007669"/>
    <property type="project" value="InterPro"/>
</dbReference>
<accession>A0A8J7TKI0</accession>
<dbReference type="Pfam" id="PF05580">
    <property type="entry name" value="Peptidase_S55"/>
    <property type="match status" value="1"/>
</dbReference>
<feature type="compositionally biased region" description="Basic and acidic residues" evidence="1">
    <location>
        <begin position="1444"/>
        <end position="1496"/>
    </location>
</feature>
<dbReference type="SUPFAM" id="SSF63829">
    <property type="entry name" value="Calcium-dependent phosphotriesterase"/>
    <property type="match status" value="1"/>
</dbReference>
<evidence type="ECO:0000256" key="1">
    <source>
        <dbReference type="SAM" id="MobiDB-lite"/>
    </source>
</evidence>
<dbReference type="GO" id="GO:0006511">
    <property type="term" value="P:ubiquitin-dependent protein catabolic process"/>
    <property type="evidence" value="ECO:0007669"/>
    <property type="project" value="TreeGrafter"/>
</dbReference>
<feature type="region of interest" description="Disordered" evidence="1">
    <location>
        <begin position="715"/>
        <end position="764"/>
    </location>
</feature>
<feature type="domain" description="Peptidase S55" evidence="2">
    <location>
        <begin position="1"/>
        <end position="154"/>
    </location>
</feature>
<dbReference type="GO" id="GO:0061630">
    <property type="term" value="F:ubiquitin protein ligase activity"/>
    <property type="evidence" value="ECO:0007669"/>
    <property type="project" value="InterPro"/>
</dbReference>
<name>A0A8J7TKI0_9BACT</name>
<feature type="compositionally biased region" description="Basic and acidic residues" evidence="1">
    <location>
        <begin position="1291"/>
        <end position="1310"/>
    </location>
</feature>
<feature type="compositionally biased region" description="Basic and acidic residues" evidence="1">
    <location>
        <begin position="1514"/>
        <end position="1547"/>
    </location>
</feature>
<dbReference type="Proteomes" id="UP000664277">
    <property type="component" value="Unassembled WGS sequence"/>
</dbReference>
<dbReference type="InterPro" id="IPR015943">
    <property type="entry name" value="WD40/YVTN_repeat-like_dom_sf"/>
</dbReference>
<feature type="compositionally biased region" description="Basic and acidic residues" evidence="1">
    <location>
        <begin position="715"/>
        <end position="724"/>
    </location>
</feature>
<reference evidence="3" key="1">
    <citation type="submission" date="2021-02" db="EMBL/GenBank/DDBJ databases">
        <title>Genome-Resolved Metagenomics of a Microbial Community Performing Photosynthetic Biological Nutrient Removal.</title>
        <authorList>
            <person name="Mcdaniel E.A."/>
        </authorList>
    </citation>
    <scope>NUCLEOTIDE SEQUENCE</scope>
    <source>
        <strain evidence="3">UWPOB_OBS1</strain>
    </source>
</reference>
<dbReference type="InterPro" id="IPR033489">
    <property type="entry name" value="RBBP6"/>
</dbReference>
<sequence length="1733" mass="187187">MFLTNTVGFSLAAAAASDNKNSHYNPLDRSFIERYLKSSEYMPVDEIKPGMEGYGLTVFQGTKVERFQVKVIGVVKQALSGRDAILVRLSGPHMGKNNIIKGMSGSPIYINNRLIGALSYGFDFSKEPIVGITPIVDMLDALSFDNRSDKPRHISQINLKERGFPLPPQFSPKTSFSSSSSSSGAGAWSRSGFGSGFDSGFSSGSAPRMVPLLAPVVLAGFSNRAQAYLQKEFAENLGLGLTLGGAAGGINPKLAAEGAVHGGGDHTGDNSSSNSFSSSSNSASSFSSKPHSSTEKPVAPGSAVAVMLSTGDFSAAGTGTATCSFGKKFVAFGHSFLEAGGVSFPLASAYIHDILPSLAVSFKLASPIEVIGTIFADRPWSIGGEVGRQAELVPLNLTVSDEVRKVSKKYHSKIVEHPDLTASLTTAIVMSALDATYQSQSPYVVKVKTVVDMVERGKLERVDRFAVNFPAHPSTDILGRLKILREPVSGYVGTLVDRIVDNDYERTRIRNVDVDITIEDGRNVSRIEKIYLDRGSAAPGETVSVYCRLKPYDGAAVVEKLSFTLPRDLPDGDIAIGVCGGDELEALRKRMGVADPSPENFSQILARIKRKERSDRLCGLIALPRQSMILSGEVLRNPPAHWIKPYFSDRATHPPALVRGEEKVSRLLDSIIDGSHVVALTVKRTDKVFTKPLPFFFTPPSASATDSIMMTEQARKALDQKSKDAGSASGASQSSTSQGSQSSSGSSASSSQTTSTSSASAKPPTLWSQARAFPHLRGVSSFYQHDESELRNGKCEGVVVDSLGRLYPGFKERRVFELGGETRPVASAFFNGVLYYLSENKLFALDKAAEKDGAARDDNAKTPLLIAELPALLATSMVVKSDGTAFIGTAQSNGAKGQVLSLKLNGAPTKPTVFARVEEEIITSLALDDKGLLYIGTAGSGRLYRMEAEPILFYDCKQAHVSALGYSTYDKRIYVGTAERGLVVSLSTEGDRAPRTEFESGEHLVTGLARDKAGNLYVATAGQGKLFRISKDGEVETVALSEAFYTLYYDSVEDRIYTGDAEGDVTRVAYDGIQRQAFFFPVCHTEQEAVQSLAGDGAGHIFVLTSNVGLLKVVDVSPSGTCAYTSTVLDATKKSVFSRLRLYNADGVSDSKDTRLFQVETRSGDSSQPDQTWSDWRLCQIDPESETLGAVWLVPSPAAKYIQYRLTWKPELLAEKILRKRAVGGIEVTYQPSNSAPSFGSVSLSAGDALSGSETITVTGSDSDMDNLLLAVEISDDGGKTWTVLNGDIRSRKSGEKGKKKKSETAKVNDADGSAKAGGTETAKGSDKERSKEGRKDDGRNGNSSSSSSSSGEKEQRKKNSEISGKKVDKQKEKDANSESEDDKRKKNGEISGKDTDKRKDKDVNSESEDGKRKKNGEISGKKVDKQKEEDVNSESGDGKRKKNGEISGKDADKRKDKDANSESEDGKRKKNGEISGRETERSPDKDSKPEIDGQKQNKNSKASVFFNLPHFSIEPRRFRLDQRLEESPKEEAPKFSEREVEKEGEGKPASTADAAESNEAKGGKAQASEPIEIAGEKQSEGFNASEKFTYQFETKKQKDGRYLMRLTLSDRPSNADKPGLAFALRDVIIDNSPPYIVSGPTFEKVGDDRLNISLKVSDKTSEISDVTYRIDGYEPFSFSVVDGLADGKSLSLYAPRVFAPRSSSRGMKEAHKVTIEIFDRAGNSHKSTHSLP</sequence>
<dbReference type="PANTHER" id="PTHR15439:SF0">
    <property type="entry name" value="CELL DIVISION CYCLE AND APOPTOSIS REGULATOR PROTEIN 1-RELATED"/>
    <property type="match status" value="1"/>
</dbReference>
<gene>
    <name evidence="3" type="ORF">J0M35_06125</name>
</gene>
<feature type="compositionally biased region" description="Basic and acidic residues" evidence="1">
    <location>
        <begin position="1352"/>
        <end position="1431"/>
    </location>
</feature>